<comment type="caution">
    <text evidence="2">The sequence shown here is derived from an EMBL/GenBank/DDBJ whole genome shotgun (WGS) entry which is preliminary data.</text>
</comment>
<dbReference type="SUPFAM" id="SSF53448">
    <property type="entry name" value="Nucleotide-diphospho-sugar transferases"/>
    <property type="match status" value="1"/>
</dbReference>
<keyword evidence="2" id="KW-0808">Transferase</keyword>
<dbReference type="PANTHER" id="PTHR43685">
    <property type="entry name" value="GLYCOSYLTRANSFERASE"/>
    <property type="match status" value="1"/>
</dbReference>
<feature type="domain" description="Glycosyltransferase 2-like" evidence="1">
    <location>
        <begin position="20"/>
        <end position="179"/>
    </location>
</feature>
<organism evidence="2 3">
    <name type="scientific">Microbacterium oleivorans</name>
    <dbReference type="NCBI Taxonomy" id="273677"/>
    <lineage>
        <taxon>Bacteria</taxon>
        <taxon>Bacillati</taxon>
        <taxon>Actinomycetota</taxon>
        <taxon>Actinomycetes</taxon>
        <taxon>Micrococcales</taxon>
        <taxon>Microbacteriaceae</taxon>
        <taxon>Microbacterium</taxon>
    </lineage>
</organism>
<dbReference type="Proteomes" id="UP000295633">
    <property type="component" value="Unassembled WGS sequence"/>
</dbReference>
<gene>
    <name evidence="2" type="ORF">E2R54_04240</name>
</gene>
<reference evidence="2 3" key="1">
    <citation type="submission" date="2019-03" db="EMBL/GenBank/DDBJ databases">
        <title>Genome Sequencing and Assembly of Various Microbes Isolated from Partially Reclaimed Soil and Acid Mine Drainage (AMD) Site.</title>
        <authorList>
            <person name="Steinbock B."/>
            <person name="Bechtold R."/>
            <person name="Sevigny J.L."/>
            <person name="Thomas D."/>
            <person name="Cuthill L.R."/>
            <person name="Aveiro Johannsen E.J."/>
            <person name="Thomas K."/>
            <person name="Ghosh A."/>
        </authorList>
    </citation>
    <scope>NUCLEOTIDE SEQUENCE [LARGE SCALE GENOMIC DNA]</scope>
    <source>
        <strain evidence="2 3">F-B2</strain>
    </source>
</reference>
<evidence type="ECO:0000313" key="2">
    <source>
        <dbReference type="EMBL" id="TDL45665.1"/>
    </source>
</evidence>
<protein>
    <submittedName>
        <fullName evidence="2">Glycosyltransferase</fullName>
    </submittedName>
</protein>
<dbReference type="InterPro" id="IPR001173">
    <property type="entry name" value="Glyco_trans_2-like"/>
</dbReference>
<evidence type="ECO:0000313" key="3">
    <source>
        <dbReference type="Proteomes" id="UP000295633"/>
    </source>
</evidence>
<sequence length="327" mass="36418">MTSLVGETSTVRPAMRGVRVVMPVHNAADYVVAALESVLTDLPEDGEVIVVDDGSRDGSGQLVDEIARGDDRVVLLRNDEPTGVSRALNRGVTFGACPEFVAVAEHDDLVLPGRFAAQLSALRSDASLGAVSGEGRYLGPTGRIAGRVSVGPRTDAEFHRMRDEGREILIPHPAIMYRRDAVVAAGLYDAEFDAAQDLEIVNRLVYSAGWQVRTLAEPHVLYRIHDTSMSFSHIAAQRMMTRYIVYRNHAQLEGRAFVSFAEWREANRPDRRTRWRWYRKDTGALRYRQAGLAWLNRRPVAFAANMIAASVLHPRWVLMKLSVARGR</sequence>
<dbReference type="GO" id="GO:0016740">
    <property type="term" value="F:transferase activity"/>
    <property type="evidence" value="ECO:0007669"/>
    <property type="project" value="UniProtKB-KW"/>
</dbReference>
<dbReference type="EMBL" id="SMZX01000001">
    <property type="protein sequence ID" value="TDL45665.1"/>
    <property type="molecule type" value="Genomic_DNA"/>
</dbReference>
<name>A0A4R5YJT3_9MICO</name>
<dbReference type="AlphaFoldDB" id="A0A4R5YJT3"/>
<dbReference type="Gene3D" id="3.90.550.10">
    <property type="entry name" value="Spore Coat Polysaccharide Biosynthesis Protein SpsA, Chain A"/>
    <property type="match status" value="1"/>
</dbReference>
<dbReference type="InterPro" id="IPR029044">
    <property type="entry name" value="Nucleotide-diphossugar_trans"/>
</dbReference>
<dbReference type="PANTHER" id="PTHR43685:SF2">
    <property type="entry name" value="GLYCOSYLTRANSFERASE 2-LIKE DOMAIN-CONTAINING PROTEIN"/>
    <property type="match status" value="1"/>
</dbReference>
<accession>A0A4R5YJT3</accession>
<dbReference type="InterPro" id="IPR050834">
    <property type="entry name" value="Glycosyltransf_2"/>
</dbReference>
<dbReference type="Pfam" id="PF00535">
    <property type="entry name" value="Glycos_transf_2"/>
    <property type="match status" value="1"/>
</dbReference>
<dbReference type="CDD" id="cd00761">
    <property type="entry name" value="Glyco_tranf_GTA_type"/>
    <property type="match status" value="1"/>
</dbReference>
<proteinExistence type="predicted"/>
<evidence type="ECO:0000259" key="1">
    <source>
        <dbReference type="Pfam" id="PF00535"/>
    </source>
</evidence>